<dbReference type="Proteomes" id="UP000183832">
    <property type="component" value="Unassembled WGS sequence"/>
</dbReference>
<name>A0A1J1HKB8_9DIPT</name>
<proteinExistence type="predicted"/>
<evidence type="ECO:0000313" key="1">
    <source>
        <dbReference type="EMBL" id="CRK86689.1"/>
    </source>
</evidence>
<evidence type="ECO:0000313" key="2">
    <source>
        <dbReference type="Proteomes" id="UP000183832"/>
    </source>
</evidence>
<accession>A0A1J1HKB8</accession>
<keyword evidence="2" id="KW-1185">Reference proteome</keyword>
<protein>
    <submittedName>
        <fullName evidence="1">CLUMA_CG000522, isoform A</fullName>
    </submittedName>
</protein>
<dbReference type="AlphaFoldDB" id="A0A1J1HKB8"/>
<sequence>MKYPISQRLNKQRRRNICFNGSDNNINLSKGTETKTSLTLLKKPSQHQLTQFTPQITMKTFFFVDFNNPSYLKQNMCNCYLSFIPLNEPSFFSPYCVIGNIAIENA</sequence>
<gene>
    <name evidence="1" type="ORF">CLUMA_CG000522</name>
</gene>
<dbReference type="EMBL" id="CVRI01000002">
    <property type="protein sequence ID" value="CRK86689.1"/>
    <property type="molecule type" value="Genomic_DNA"/>
</dbReference>
<reference evidence="1 2" key="1">
    <citation type="submission" date="2015-04" db="EMBL/GenBank/DDBJ databases">
        <authorList>
            <person name="Syromyatnikov M.Y."/>
            <person name="Popov V.N."/>
        </authorList>
    </citation>
    <scope>NUCLEOTIDE SEQUENCE [LARGE SCALE GENOMIC DNA]</scope>
</reference>
<organism evidence="1 2">
    <name type="scientific">Clunio marinus</name>
    <dbReference type="NCBI Taxonomy" id="568069"/>
    <lineage>
        <taxon>Eukaryota</taxon>
        <taxon>Metazoa</taxon>
        <taxon>Ecdysozoa</taxon>
        <taxon>Arthropoda</taxon>
        <taxon>Hexapoda</taxon>
        <taxon>Insecta</taxon>
        <taxon>Pterygota</taxon>
        <taxon>Neoptera</taxon>
        <taxon>Endopterygota</taxon>
        <taxon>Diptera</taxon>
        <taxon>Nematocera</taxon>
        <taxon>Chironomoidea</taxon>
        <taxon>Chironomidae</taxon>
        <taxon>Clunio</taxon>
    </lineage>
</organism>